<dbReference type="AlphaFoldDB" id="A0AAU7JQY3"/>
<dbReference type="EMBL" id="CP157483">
    <property type="protein sequence ID" value="XBO42640.1"/>
    <property type="molecule type" value="Genomic_DNA"/>
</dbReference>
<name>A0AAU7JQY3_9MICO</name>
<evidence type="ECO:0000313" key="1">
    <source>
        <dbReference type="EMBL" id="XBO42640.1"/>
    </source>
</evidence>
<dbReference type="Pfam" id="PF13826">
    <property type="entry name" value="Monooxy_af470-like"/>
    <property type="match status" value="1"/>
</dbReference>
<gene>
    <name evidence="1" type="ORF">ABEG17_13815</name>
</gene>
<dbReference type="InterPro" id="IPR025444">
    <property type="entry name" value="Monooxy_af470"/>
</dbReference>
<sequence length="172" mass="18764">MDSATIQGERLVERVTHAYEGPLAVFLIGLRVHKPWRLGVVGSAVRAMPKMIVELEHNKAAAARGEAQSLGYLGSRSTVHGLGTTMIQWWRSVDDIYAYANATPLEHRPAWLAFYRAARTDPSAVTIWHETYAVSAAESVYAGPAPFGLAAIAGTISVGRRGETAHERIARR</sequence>
<dbReference type="RefSeq" id="WP_406830060.1">
    <property type="nucleotide sequence ID" value="NZ_CP157483.1"/>
</dbReference>
<accession>A0AAU7JQY3</accession>
<reference evidence="1" key="1">
    <citation type="submission" date="2024-05" db="EMBL/GenBank/DDBJ databases">
        <authorList>
            <person name="Kim S."/>
            <person name="Heo J."/>
            <person name="Choi H."/>
            <person name="Choi Y."/>
            <person name="Kwon S.-W."/>
            <person name="Kim Y."/>
        </authorList>
    </citation>
    <scope>NUCLEOTIDE SEQUENCE</scope>
    <source>
        <strain evidence="1">KACC 23699</strain>
    </source>
</reference>
<organism evidence="1">
    <name type="scientific">Pedococcus sp. KACC 23699</name>
    <dbReference type="NCBI Taxonomy" id="3149228"/>
    <lineage>
        <taxon>Bacteria</taxon>
        <taxon>Bacillati</taxon>
        <taxon>Actinomycetota</taxon>
        <taxon>Actinomycetes</taxon>
        <taxon>Micrococcales</taxon>
        <taxon>Intrasporangiaceae</taxon>
        <taxon>Pedococcus</taxon>
    </lineage>
</organism>
<proteinExistence type="predicted"/>
<protein>
    <submittedName>
        <fullName evidence="1">DUF4188 domain-containing protein</fullName>
    </submittedName>
</protein>